<dbReference type="PIRSF" id="PIRSF037420">
    <property type="entry name" value="PQQ_syn_pqqE"/>
    <property type="match status" value="1"/>
</dbReference>
<keyword evidence="2" id="KW-0004">4Fe-4S</keyword>
<dbReference type="AlphaFoldDB" id="A0A2I0SIB9"/>
<dbReference type="OrthoDB" id="9782387at2"/>
<name>A0A2I0SIB9_9ACTN</name>
<keyword evidence="4" id="KW-0479">Metal-binding</keyword>
<evidence type="ECO:0000313" key="9">
    <source>
        <dbReference type="EMBL" id="PKT69687.1"/>
    </source>
</evidence>
<dbReference type="PROSITE" id="PS51918">
    <property type="entry name" value="RADICAL_SAM"/>
    <property type="match status" value="1"/>
</dbReference>
<dbReference type="InterPro" id="IPR006638">
    <property type="entry name" value="Elp3/MiaA/NifB-like_rSAM"/>
</dbReference>
<dbReference type="PANTHER" id="PTHR11228">
    <property type="entry name" value="RADICAL SAM DOMAIN PROTEIN"/>
    <property type="match status" value="1"/>
</dbReference>
<evidence type="ECO:0000313" key="10">
    <source>
        <dbReference type="Proteomes" id="UP000236178"/>
    </source>
</evidence>
<feature type="domain" description="Radical SAM core" evidence="8">
    <location>
        <begin position="16"/>
        <end position="240"/>
    </location>
</feature>
<dbReference type="Proteomes" id="UP000236178">
    <property type="component" value="Unassembled WGS sequence"/>
</dbReference>
<accession>A0A2I0SIB9</accession>
<evidence type="ECO:0000256" key="6">
    <source>
        <dbReference type="ARBA" id="ARBA00023014"/>
    </source>
</evidence>
<dbReference type="EMBL" id="PJOS01000068">
    <property type="protein sequence ID" value="PKT69687.1"/>
    <property type="molecule type" value="Genomic_DNA"/>
</dbReference>
<dbReference type="RefSeq" id="WP_103552464.1">
    <property type="nucleotide sequence ID" value="NZ_JBHJSK010000007.1"/>
</dbReference>
<evidence type="ECO:0000256" key="1">
    <source>
        <dbReference type="ARBA" id="ARBA00001966"/>
    </source>
</evidence>
<dbReference type="CDD" id="cd01335">
    <property type="entry name" value="Radical_SAM"/>
    <property type="match status" value="1"/>
</dbReference>
<evidence type="ECO:0000256" key="3">
    <source>
        <dbReference type="ARBA" id="ARBA00022691"/>
    </source>
</evidence>
<dbReference type="Pfam" id="PF04055">
    <property type="entry name" value="Radical_SAM"/>
    <property type="match status" value="1"/>
</dbReference>
<dbReference type="InterPro" id="IPR058240">
    <property type="entry name" value="rSAM_sf"/>
</dbReference>
<dbReference type="InterPro" id="IPR017200">
    <property type="entry name" value="PqqE-like"/>
</dbReference>
<evidence type="ECO:0000256" key="2">
    <source>
        <dbReference type="ARBA" id="ARBA00022485"/>
    </source>
</evidence>
<comment type="cofactor">
    <cofactor evidence="1">
        <name>[4Fe-4S] cluster</name>
        <dbReference type="ChEBI" id="CHEBI:49883"/>
    </cofactor>
</comment>
<dbReference type="CDD" id="cd21123">
    <property type="entry name" value="SPASM_MftC-like"/>
    <property type="match status" value="1"/>
</dbReference>
<dbReference type="SMART" id="SM00729">
    <property type="entry name" value="Elp3"/>
    <property type="match status" value="1"/>
</dbReference>
<evidence type="ECO:0000256" key="4">
    <source>
        <dbReference type="ARBA" id="ARBA00022723"/>
    </source>
</evidence>
<keyword evidence="10" id="KW-1185">Reference proteome</keyword>
<dbReference type="SFLD" id="SFLDG01386">
    <property type="entry name" value="main_SPASM_domain-containing"/>
    <property type="match status" value="1"/>
</dbReference>
<sequence length="431" mass="46820">MMSAAGAIRHQRHNAGQRPFIVIWESTRACPLACLHCRAEAVPDRDPRELDTVAAQDLLRQVAAFGQPAPLFVITGGDPFQRPDLTDLIAYGRRIGVRVAVSPSGTPTLTEERLRAVHAAGASGLSLSLDGSTAELHDTFRGVPGVFRWTLDAWDAARALGLKVQINTTVTRHNLHDLPDIVRLVAEHGAMLWSAFFLVPTGRGRTLGVLTPDEVEDVLNFVYDVGLTIPAKTTEAHHFRRVVLQRQILTNKGEDHVAALGLGPLYRELRDRAAELGLADAVRRVRRPPLDVNAGRGFVFVSHTGSVHPSGFLPLGAGSVRERPLTEIYRTSELFTGLRDADRLGGRCGACEFRRVCGGSRSRAYGVTGDPYAEEPWCGYVPGSFPYQRELAALTAGGSRPRPPAGLRPPTGPRPTAAPGGKEHHRAQQDR</sequence>
<feature type="compositionally biased region" description="Pro residues" evidence="7">
    <location>
        <begin position="401"/>
        <end position="413"/>
    </location>
</feature>
<dbReference type="GO" id="GO:0003824">
    <property type="term" value="F:catalytic activity"/>
    <property type="evidence" value="ECO:0007669"/>
    <property type="project" value="InterPro"/>
</dbReference>
<feature type="region of interest" description="Disordered" evidence="7">
    <location>
        <begin position="393"/>
        <end position="431"/>
    </location>
</feature>
<dbReference type="GO" id="GO:0046872">
    <property type="term" value="F:metal ion binding"/>
    <property type="evidence" value="ECO:0007669"/>
    <property type="project" value="UniProtKB-KW"/>
</dbReference>
<evidence type="ECO:0000256" key="5">
    <source>
        <dbReference type="ARBA" id="ARBA00023004"/>
    </source>
</evidence>
<protein>
    <submittedName>
        <fullName evidence="9">Radical SAM/SPASM domain-containing protein</fullName>
    </submittedName>
</protein>
<evidence type="ECO:0000256" key="7">
    <source>
        <dbReference type="SAM" id="MobiDB-lite"/>
    </source>
</evidence>
<gene>
    <name evidence="9" type="ORF">CW362_28450</name>
</gene>
<reference evidence="9 10" key="1">
    <citation type="submission" date="2017-12" db="EMBL/GenBank/DDBJ databases">
        <title>Streptomyces populusis sp. nov., a novel endophytic actinobacterium isolated from stems of Populus adenopoda Maxim.</title>
        <authorList>
            <person name="Wang Z."/>
        </authorList>
    </citation>
    <scope>NUCLEOTIDE SEQUENCE [LARGE SCALE GENOMIC DNA]</scope>
    <source>
        <strain evidence="9 10">A249</strain>
    </source>
</reference>
<keyword evidence="6" id="KW-0411">Iron-sulfur</keyword>
<dbReference type="SFLD" id="SFLDS00029">
    <property type="entry name" value="Radical_SAM"/>
    <property type="match status" value="1"/>
</dbReference>
<evidence type="ECO:0000259" key="8">
    <source>
        <dbReference type="PROSITE" id="PS51918"/>
    </source>
</evidence>
<dbReference type="NCBIfam" id="TIGR04053">
    <property type="entry name" value="TIGR04053 family radical SAM/SPASM domain-containing protein"/>
    <property type="match status" value="1"/>
</dbReference>
<dbReference type="InterPro" id="IPR050377">
    <property type="entry name" value="Radical_SAM_PqqE_MftC-like"/>
</dbReference>
<comment type="caution">
    <text evidence="9">The sequence shown here is derived from an EMBL/GenBank/DDBJ whole genome shotgun (WGS) entry which is preliminary data.</text>
</comment>
<dbReference type="SFLD" id="SFLDG01067">
    <property type="entry name" value="SPASM/twitch_domain_containing"/>
    <property type="match status" value="1"/>
</dbReference>
<keyword evidence="3" id="KW-0949">S-adenosyl-L-methionine</keyword>
<dbReference type="Gene3D" id="3.20.20.70">
    <property type="entry name" value="Aldolase class I"/>
    <property type="match status" value="1"/>
</dbReference>
<organism evidence="9 10">
    <name type="scientific">Streptomyces populi</name>
    <dbReference type="NCBI Taxonomy" id="2058924"/>
    <lineage>
        <taxon>Bacteria</taxon>
        <taxon>Bacillati</taxon>
        <taxon>Actinomycetota</taxon>
        <taxon>Actinomycetes</taxon>
        <taxon>Kitasatosporales</taxon>
        <taxon>Streptomycetaceae</taxon>
        <taxon>Streptomyces</taxon>
    </lineage>
</organism>
<dbReference type="InterPro" id="IPR013785">
    <property type="entry name" value="Aldolase_TIM"/>
</dbReference>
<dbReference type="PANTHER" id="PTHR11228:SF34">
    <property type="entry name" value="TUNGSTEN-CONTAINING ALDEHYDE FERREDOXIN OXIDOREDUCTASE COFACTOR MODIFYING PROTEIN"/>
    <property type="match status" value="1"/>
</dbReference>
<proteinExistence type="predicted"/>
<dbReference type="InterPro" id="IPR007197">
    <property type="entry name" value="rSAM"/>
</dbReference>
<dbReference type="GO" id="GO:0051539">
    <property type="term" value="F:4 iron, 4 sulfur cluster binding"/>
    <property type="evidence" value="ECO:0007669"/>
    <property type="project" value="UniProtKB-KW"/>
</dbReference>
<dbReference type="SUPFAM" id="SSF102114">
    <property type="entry name" value="Radical SAM enzymes"/>
    <property type="match status" value="1"/>
</dbReference>
<keyword evidence="5" id="KW-0408">Iron</keyword>